<keyword evidence="4" id="KW-0813">Transport</keyword>
<dbReference type="EMBL" id="CP069362">
    <property type="protein sequence ID" value="WGS64650.1"/>
    <property type="molecule type" value="Genomic_DNA"/>
</dbReference>
<keyword evidence="9" id="KW-0472">Membrane</keyword>
<reference evidence="11 12" key="1">
    <citation type="submission" date="2021-02" db="EMBL/GenBank/DDBJ databases">
        <title>Characterization of Marinitoga sp. nov. str. BP5-C20A.</title>
        <authorList>
            <person name="Erauso G."/>
            <person name="Postec A."/>
        </authorList>
    </citation>
    <scope>NUCLEOTIDE SEQUENCE [LARGE SCALE GENOMIC DNA]</scope>
    <source>
        <strain evidence="11 12">BP5-C20A</strain>
    </source>
</reference>
<gene>
    <name evidence="11" type="primary">fliJ</name>
    <name evidence="11" type="ORF">JRV97_09825</name>
</gene>
<organism evidence="11 12">
    <name type="scientific">Marinitoga aeolica</name>
    <dbReference type="NCBI Taxonomy" id="2809031"/>
    <lineage>
        <taxon>Bacteria</taxon>
        <taxon>Thermotogati</taxon>
        <taxon>Thermotogota</taxon>
        <taxon>Thermotogae</taxon>
        <taxon>Petrotogales</taxon>
        <taxon>Petrotogaceae</taxon>
        <taxon>Marinitoga</taxon>
    </lineage>
</organism>
<evidence type="ECO:0000256" key="5">
    <source>
        <dbReference type="ARBA" id="ARBA00022475"/>
    </source>
</evidence>
<dbReference type="Gene3D" id="1.10.287.1700">
    <property type="match status" value="1"/>
</dbReference>
<evidence type="ECO:0000256" key="6">
    <source>
        <dbReference type="ARBA" id="ARBA00022500"/>
    </source>
</evidence>
<sequence>MRFHFNLERLKNLKERLEEDAKRIFLEATAERIKAEQDLIDINEKIKIENKNFIYQISNNLVSIQEIQQWRSYLESLEKERIKLGEIYREKMAIEEEKRKKYLEARKERIILEKLKERKFEEYKIEFQREENRNLDEIGIQMFYRKEE</sequence>
<dbReference type="Proteomes" id="UP001232493">
    <property type="component" value="Chromosome"/>
</dbReference>
<dbReference type="NCBIfam" id="TIGR02473">
    <property type="entry name" value="flagell_FliJ"/>
    <property type="match status" value="1"/>
</dbReference>
<proteinExistence type="inferred from homology"/>
<evidence type="ECO:0000256" key="10">
    <source>
        <dbReference type="ARBA" id="ARBA00023225"/>
    </source>
</evidence>
<evidence type="ECO:0000256" key="8">
    <source>
        <dbReference type="ARBA" id="ARBA00022927"/>
    </source>
</evidence>
<comment type="subcellular location">
    <subcellularLocation>
        <location evidence="1">Cell membrane</location>
        <topology evidence="1">Peripheral membrane protein</topology>
        <orientation evidence="1">Cytoplasmic side</orientation>
    </subcellularLocation>
</comment>
<keyword evidence="8" id="KW-0653">Protein transport</keyword>
<keyword evidence="10" id="KW-1006">Bacterial flagellum protein export</keyword>
<evidence type="ECO:0000256" key="3">
    <source>
        <dbReference type="ARBA" id="ARBA00020392"/>
    </source>
</evidence>
<evidence type="ECO:0000313" key="11">
    <source>
        <dbReference type="EMBL" id="WGS64650.1"/>
    </source>
</evidence>
<protein>
    <recommendedName>
        <fullName evidence="3">Flagellar FliJ protein</fullName>
    </recommendedName>
</protein>
<accession>A0ABY8PPV2</accession>
<keyword evidence="7" id="KW-1005">Bacterial flagellum biogenesis</keyword>
<evidence type="ECO:0000313" key="12">
    <source>
        <dbReference type="Proteomes" id="UP001232493"/>
    </source>
</evidence>
<evidence type="ECO:0000256" key="4">
    <source>
        <dbReference type="ARBA" id="ARBA00022448"/>
    </source>
</evidence>
<keyword evidence="11" id="KW-0282">Flagellum</keyword>
<keyword evidence="11" id="KW-0966">Cell projection</keyword>
<keyword evidence="12" id="KW-1185">Reference proteome</keyword>
<dbReference type="Pfam" id="PF02050">
    <property type="entry name" value="FliJ"/>
    <property type="match status" value="1"/>
</dbReference>
<evidence type="ECO:0000256" key="1">
    <source>
        <dbReference type="ARBA" id="ARBA00004413"/>
    </source>
</evidence>
<keyword evidence="11" id="KW-0969">Cilium</keyword>
<evidence type="ECO:0000256" key="7">
    <source>
        <dbReference type="ARBA" id="ARBA00022795"/>
    </source>
</evidence>
<dbReference type="InterPro" id="IPR053716">
    <property type="entry name" value="Flag_assembly_chemotaxis_eff"/>
</dbReference>
<comment type="similarity">
    <text evidence="2">Belongs to the FliJ family.</text>
</comment>
<name>A0ABY8PPV2_9BACT</name>
<dbReference type="RefSeq" id="WP_280998473.1">
    <property type="nucleotide sequence ID" value="NZ_CP069362.1"/>
</dbReference>
<evidence type="ECO:0000256" key="2">
    <source>
        <dbReference type="ARBA" id="ARBA00010004"/>
    </source>
</evidence>
<keyword evidence="6" id="KW-0145">Chemotaxis</keyword>
<evidence type="ECO:0000256" key="9">
    <source>
        <dbReference type="ARBA" id="ARBA00023136"/>
    </source>
</evidence>
<keyword evidence="5" id="KW-1003">Cell membrane</keyword>
<dbReference type="InterPro" id="IPR012823">
    <property type="entry name" value="Flagell_FliJ"/>
</dbReference>